<proteinExistence type="predicted"/>
<sequence length="512" mass="57828">MSDLDRFKGERDDLRRQLRLSQENQGRLMMQNKDLELKHKDSVEKFVELERRWKRIQEDLIDQIGRQKEQIDGKRALWMDQNPGSSAKRDAMQALRDPFHSPLASQTPSYVGGAMSSMTTPTVITPSGFNFASTSMDPPKFGEGYVPPIASFTASQAFPPASGKNIGSSRRGESRSRKDTGPPPALEMRRGGMPTGVPVQSAYLKMPFPPEHTIYGSHQTFHTEPGTPPRPSRSNAMVVHKSDDEIAAEYKSLVTNLYDLIENWARKYACVPNQKNDRALASGNHMLWDYMMNCTYPGHRQDSHTHVVALLNNRNTRFWFVMRIATQYCVKDIMSIKAFRSYNKGVEKTIDMVLIKLSERGLNNEARQRYIDQASEAIQAVMGSKNFQSFRAQQLGVHTKALRDMLGPLLDDGVTRASAGVDLGAIAVLSWDLSCKMHTSRLTFQIYFPETNGKFTAATMEHKDMTNADPLQLQIEQVRLKLVITPVITMRDDRGTTIRAKNIHSAMVLLMK</sequence>
<protein>
    <submittedName>
        <fullName evidence="2">Uncharacterized protein</fullName>
    </submittedName>
</protein>
<comment type="caution">
    <text evidence="2">The sequence shown here is derived from an EMBL/GenBank/DDBJ whole genome shotgun (WGS) entry which is preliminary data.</text>
</comment>
<reference evidence="2" key="1">
    <citation type="submission" date="2019-07" db="EMBL/GenBank/DDBJ databases">
        <title>Hyphodiscus hymeniophilus genome sequencing and assembly.</title>
        <authorList>
            <person name="Kramer G."/>
            <person name="Nodwell J."/>
        </authorList>
    </citation>
    <scope>NUCLEOTIDE SEQUENCE</scope>
    <source>
        <strain evidence="2">ATCC 34498</strain>
    </source>
</reference>
<dbReference type="OrthoDB" id="4203839at2759"/>
<evidence type="ECO:0000313" key="2">
    <source>
        <dbReference type="EMBL" id="KAG0648949.1"/>
    </source>
</evidence>
<dbReference type="Proteomes" id="UP000785200">
    <property type="component" value="Unassembled WGS sequence"/>
</dbReference>
<feature type="region of interest" description="Disordered" evidence="1">
    <location>
        <begin position="1"/>
        <end position="27"/>
    </location>
</feature>
<feature type="compositionally biased region" description="Basic and acidic residues" evidence="1">
    <location>
        <begin position="170"/>
        <end position="180"/>
    </location>
</feature>
<keyword evidence="3" id="KW-1185">Reference proteome</keyword>
<gene>
    <name evidence="2" type="ORF">D0Z07_4805</name>
</gene>
<evidence type="ECO:0000313" key="3">
    <source>
        <dbReference type="Proteomes" id="UP000785200"/>
    </source>
</evidence>
<evidence type="ECO:0000256" key="1">
    <source>
        <dbReference type="SAM" id="MobiDB-lite"/>
    </source>
</evidence>
<name>A0A9P6VJS8_9HELO</name>
<accession>A0A9P6VJS8</accession>
<dbReference type="AlphaFoldDB" id="A0A9P6VJS8"/>
<organism evidence="2 3">
    <name type="scientific">Hyphodiscus hymeniophilus</name>
    <dbReference type="NCBI Taxonomy" id="353542"/>
    <lineage>
        <taxon>Eukaryota</taxon>
        <taxon>Fungi</taxon>
        <taxon>Dikarya</taxon>
        <taxon>Ascomycota</taxon>
        <taxon>Pezizomycotina</taxon>
        <taxon>Leotiomycetes</taxon>
        <taxon>Helotiales</taxon>
        <taxon>Hyphodiscaceae</taxon>
        <taxon>Hyphodiscus</taxon>
    </lineage>
</organism>
<feature type="region of interest" description="Disordered" evidence="1">
    <location>
        <begin position="156"/>
        <end position="193"/>
    </location>
</feature>
<feature type="compositionally biased region" description="Basic and acidic residues" evidence="1">
    <location>
        <begin position="1"/>
        <end position="16"/>
    </location>
</feature>
<dbReference type="EMBL" id="VNKQ01000009">
    <property type="protein sequence ID" value="KAG0648949.1"/>
    <property type="molecule type" value="Genomic_DNA"/>
</dbReference>